<protein>
    <submittedName>
        <fullName evidence="1">Uncharacterized protein</fullName>
    </submittedName>
</protein>
<organism evidence="1 2">
    <name type="scientific">Brachionus plicatilis</name>
    <name type="common">Marine rotifer</name>
    <name type="synonym">Brachionus muelleri</name>
    <dbReference type="NCBI Taxonomy" id="10195"/>
    <lineage>
        <taxon>Eukaryota</taxon>
        <taxon>Metazoa</taxon>
        <taxon>Spiralia</taxon>
        <taxon>Gnathifera</taxon>
        <taxon>Rotifera</taxon>
        <taxon>Eurotatoria</taxon>
        <taxon>Monogononta</taxon>
        <taxon>Pseudotrocha</taxon>
        <taxon>Ploima</taxon>
        <taxon>Brachionidae</taxon>
        <taxon>Brachionus</taxon>
    </lineage>
</organism>
<accession>A0A3M7QSK1</accession>
<gene>
    <name evidence="1" type="ORF">BpHYR1_054318</name>
</gene>
<sequence>MFDKIYPAIPSSTTIPSAPMYIPDNMSSYYNHTEPNYSDNFPTVPTYHPSPKVPQMIPPTYNGSSSVHITINHTNVPNYPTNITINSNPINDSTKKAKGNTEEPFIVVNCPTNYFIANNPSNQFPNY</sequence>
<evidence type="ECO:0000313" key="1">
    <source>
        <dbReference type="EMBL" id="RNA14253.1"/>
    </source>
</evidence>
<dbReference type="AlphaFoldDB" id="A0A3M7QSK1"/>
<keyword evidence="2" id="KW-1185">Reference proteome</keyword>
<reference evidence="1 2" key="1">
    <citation type="journal article" date="2018" name="Sci. Rep.">
        <title>Genomic signatures of local adaptation to the degree of environmental predictability in rotifers.</title>
        <authorList>
            <person name="Franch-Gras L."/>
            <person name="Hahn C."/>
            <person name="Garcia-Roger E.M."/>
            <person name="Carmona M.J."/>
            <person name="Serra M."/>
            <person name="Gomez A."/>
        </authorList>
    </citation>
    <scope>NUCLEOTIDE SEQUENCE [LARGE SCALE GENOMIC DNA]</scope>
    <source>
        <strain evidence="1">HYR1</strain>
    </source>
</reference>
<dbReference type="Proteomes" id="UP000276133">
    <property type="component" value="Unassembled WGS sequence"/>
</dbReference>
<comment type="caution">
    <text evidence="1">The sequence shown here is derived from an EMBL/GenBank/DDBJ whole genome shotgun (WGS) entry which is preliminary data.</text>
</comment>
<evidence type="ECO:0000313" key="2">
    <source>
        <dbReference type="Proteomes" id="UP000276133"/>
    </source>
</evidence>
<dbReference type="EMBL" id="REGN01005228">
    <property type="protein sequence ID" value="RNA14253.1"/>
    <property type="molecule type" value="Genomic_DNA"/>
</dbReference>
<name>A0A3M7QSK1_BRAPC</name>
<proteinExistence type="predicted"/>